<dbReference type="PANTHER" id="PTHR30386">
    <property type="entry name" value="MEMBRANE FUSION SUBUNIT OF EMRAB-TOLC MULTIDRUG EFFLUX PUMP"/>
    <property type="match status" value="1"/>
</dbReference>
<dbReference type="InterPro" id="IPR010129">
    <property type="entry name" value="T1SS_HlyD"/>
</dbReference>
<dbReference type="InterPro" id="IPR050739">
    <property type="entry name" value="MFP"/>
</dbReference>
<dbReference type="RefSeq" id="WP_084604956.1">
    <property type="nucleotide sequence ID" value="NZ_FQWM01000005.1"/>
</dbReference>
<dbReference type="Pfam" id="PF26002">
    <property type="entry name" value="Beta-barrel_AprE"/>
    <property type="match status" value="1"/>
</dbReference>
<dbReference type="PANTHER" id="PTHR30386:SF17">
    <property type="entry name" value="ALKALINE PROTEASE SECRETION PROTEIN APRE"/>
    <property type="match status" value="1"/>
</dbReference>
<evidence type="ECO:0000259" key="12">
    <source>
        <dbReference type="Pfam" id="PF26002"/>
    </source>
</evidence>
<evidence type="ECO:0000256" key="1">
    <source>
        <dbReference type="ARBA" id="ARBA00004377"/>
    </source>
</evidence>
<dbReference type="AlphaFoldDB" id="A0A1M5TEE5"/>
<evidence type="ECO:0000256" key="2">
    <source>
        <dbReference type="ARBA" id="ARBA00009477"/>
    </source>
</evidence>
<dbReference type="PROSITE" id="PS00543">
    <property type="entry name" value="HLYD_FAMILY"/>
    <property type="match status" value="1"/>
</dbReference>
<evidence type="ECO:0000256" key="5">
    <source>
        <dbReference type="ARBA" id="ARBA00022519"/>
    </source>
</evidence>
<organism evidence="13 14">
    <name type="scientific">Cognatishimia maritima</name>
    <dbReference type="NCBI Taxonomy" id="870908"/>
    <lineage>
        <taxon>Bacteria</taxon>
        <taxon>Pseudomonadati</taxon>
        <taxon>Pseudomonadota</taxon>
        <taxon>Alphaproteobacteria</taxon>
        <taxon>Rhodobacterales</taxon>
        <taxon>Paracoccaceae</taxon>
        <taxon>Cognatishimia</taxon>
    </lineage>
</organism>
<sequence>MRSLTTLKDMWFNLFADVENQSAQFSEANPTTLSAGDAAIITFGVIFFLVALLLVRVLLRKDIPDQTGGSLAHVTRSARWLGLIVALLFFGFFGGWAAHAPLSSAAVAPGVVSPDGSRKTVQHLEGGIIERIHVREGQKVTSGETLITLENVRALARLDELRERLIFLLATEARLIAEINEQSVVSFNFPDTLTEVAPAQVEIAQKGQKQLFESRRDSLSAQARILAKRIDQLNEEIAGLDEVILAQNEQLALLTQEIDVTRGLYEQGLQRLSPLLTLQRQEADLKAERASNRASIARLGQQIGETELQLSALNQQTREEVSEELSRVRNEVATLRSQLPERQDALRRTTVVAPISGQVLNIKVTTESGGVLRPGDAILDIVPDDSVMIIDARVSPQDIDTVYPGMQAQVLLTAYTQRNLPRLYGALQSISADRLVDERTGEPYFLAKVTVRADEVAAMGDAVSLSVGMPADVMLLTGERTVLDYLITPFVDSLRASFRES</sequence>
<keyword evidence="5 9" id="KW-0997">Cell inner membrane</keyword>
<dbReference type="Pfam" id="PF25994">
    <property type="entry name" value="HH_AprE"/>
    <property type="match status" value="1"/>
</dbReference>
<evidence type="ECO:0000256" key="4">
    <source>
        <dbReference type="ARBA" id="ARBA00022475"/>
    </source>
</evidence>
<gene>
    <name evidence="13" type="ORF">SAMN04488044_2665</name>
</gene>
<dbReference type="EMBL" id="FQWM01000005">
    <property type="protein sequence ID" value="SHH49089.1"/>
    <property type="molecule type" value="Genomic_DNA"/>
</dbReference>
<dbReference type="Gene3D" id="2.40.30.170">
    <property type="match status" value="1"/>
</dbReference>
<keyword evidence="7 9" id="KW-1133">Transmembrane helix</keyword>
<name>A0A1M5TEE5_9RHOB</name>
<evidence type="ECO:0000256" key="3">
    <source>
        <dbReference type="ARBA" id="ARBA00022448"/>
    </source>
</evidence>
<keyword evidence="4 9" id="KW-1003">Cell membrane</keyword>
<comment type="caution">
    <text evidence="9">Lacks conserved residue(s) required for the propagation of feature annotation.</text>
</comment>
<feature type="coiled-coil region" evidence="10">
    <location>
        <begin position="216"/>
        <end position="250"/>
    </location>
</feature>
<protein>
    <recommendedName>
        <fullName evidence="9">Membrane fusion protein (MFP) family protein</fullName>
    </recommendedName>
</protein>
<accession>A0A1M5TEE5</accession>
<evidence type="ECO:0000313" key="14">
    <source>
        <dbReference type="Proteomes" id="UP000184211"/>
    </source>
</evidence>
<feature type="transmembrane region" description="Helical" evidence="9">
    <location>
        <begin position="80"/>
        <end position="98"/>
    </location>
</feature>
<feature type="domain" description="AprE-like long alpha-helical hairpin" evidence="11">
    <location>
        <begin position="155"/>
        <end position="344"/>
    </location>
</feature>
<proteinExistence type="inferred from homology"/>
<evidence type="ECO:0000256" key="8">
    <source>
        <dbReference type="ARBA" id="ARBA00023136"/>
    </source>
</evidence>
<feature type="coiled-coil region" evidence="10">
    <location>
        <begin position="296"/>
        <end position="338"/>
    </location>
</feature>
<evidence type="ECO:0000313" key="13">
    <source>
        <dbReference type="EMBL" id="SHH49089.1"/>
    </source>
</evidence>
<dbReference type="InterPro" id="IPR058781">
    <property type="entry name" value="HH_AprE-like"/>
</dbReference>
<feature type="transmembrane region" description="Helical" evidence="9">
    <location>
        <begin position="38"/>
        <end position="59"/>
    </location>
</feature>
<comment type="subcellular location">
    <subcellularLocation>
        <location evidence="1 9">Cell inner membrane</location>
        <topology evidence="1 9">Single-pass membrane protein</topology>
    </subcellularLocation>
</comment>
<reference evidence="14" key="1">
    <citation type="submission" date="2016-11" db="EMBL/GenBank/DDBJ databases">
        <authorList>
            <person name="Varghese N."/>
            <person name="Submissions S."/>
        </authorList>
    </citation>
    <scope>NUCLEOTIDE SEQUENCE [LARGE SCALE GENOMIC DNA]</scope>
    <source>
        <strain evidence="14">DSM 28223</strain>
    </source>
</reference>
<evidence type="ECO:0000256" key="10">
    <source>
        <dbReference type="SAM" id="Coils"/>
    </source>
</evidence>
<dbReference type="GO" id="GO:0005886">
    <property type="term" value="C:plasma membrane"/>
    <property type="evidence" value="ECO:0007669"/>
    <property type="project" value="UniProtKB-SubCell"/>
</dbReference>
<feature type="domain" description="AprE-like beta-barrel" evidence="12">
    <location>
        <begin position="388"/>
        <end position="478"/>
    </location>
</feature>
<dbReference type="STRING" id="870908.SAMN04488044_2665"/>
<dbReference type="Gene3D" id="2.40.50.100">
    <property type="match status" value="1"/>
</dbReference>
<dbReference type="Proteomes" id="UP000184211">
    <property type="component" value="Unassembled WGS sequence"/>
</dbReference>
<dbReference type="GO" id="GO:0009306">
    <property type="term" value="P:protein secretion"/>
    <property type="evidence" value="ECO:0007669"/>
    <property type="project" value="InterPro"/>
</dbReference>
<dbReference type="InterPro" id="IPR058982">
    <property type="entry name" value="Beta-barrel_AprE"/>
</dbReference>
<evidence type="ECO:0000256" key="6">
    <source>
        <dbReference type="ARBA" id="ARBA00022692"/>
    </source>
</evidence>
<evidence type="ECO:0000259" key="11">
    <source>
        <dbReference type="Pfam" id="PF25994"/>
    </source>
</evidence>
<keyword evidence="14" id="KW-1185">Reference proteome</keyword>
<dbReference type="InterPro" id="IPR006144">
    <property type="entry name" value="Secretion_HlyD_CS"/>
</dbReference>
<dbReference type="PRINTS" id="PR01490">
    <property type="entry name" value="RTXTOXIND"/>
</dbReference>
<comment type="similarity">
    <text evidence="2 9">Belongs to the membrane fusion protein (MFP) (TC 8.A.1) family.</text>
</comment>
<keyword evidence="10" id="KW-0175">Coiled coil</keyword>
<keyword evidence="6 9" id="KW-0812">Transmembrane</keyword>
<keyword evidence="3 9" id="KW-0813">Transport</keyword>
<evidence type="ECO:0000256" key="9">
    <source>
        <dbReference type="RuleBase" id="RU365093"/>
    </source>
</evidence>
<dbReference type="OrthoDB" id="9810980at2"/>
<evidence type="ECO:0000256" key="7">
    <source>
        <dbReference type="ARBA" id="ARBA00022989"/>
    </source>
</evidence>
<keyword evidence="8 9" id="KW-0472">Membrane</keyword>
<dbReference type="NCBIfam" id="TIGR01843">
    <property type="entry name" value="type_I_hlyD"/>
    <property type="match status" value="1"/>
</dbReference>